<dbReference type="SUPFAM" id="SSF48452">
    <property type="entry name" value="TPR-like"/>
    <property type="match status" value="1"/>
</dbReference>
<accession>A0ABD3TEB1</accession>
<feature type="domain" description="SET" evidence="1">
    <location>
        <begin position="192"/>
        <end position="443"/>
    </location>
</feature>
<dbReference type="SUPFAM" id="SSF144232">
    <property type="entry name" value="HIT/MYND zinc finger-like"/>
    <property type="match status" value="1"/>
</dbReference>
<dbReference type="AlphaFoldDB" id="A0ABD3TEB1"/>
<evidence type="ECO:0000313" key="2">
    <source>
        <dbReference type="EMBL" id="KAL3834718.1"/>
    </source>
</evidence>
<dbReference type="Gene3D" id="2.170.270.10">
    <property type="entry name" value="SET domain"/>
    <property type="match status" value="1"/>
</dbReference>
<protein>
    <recommendedName>
        <fullName evidence="1">SET domain-containing protein</fullName>
    </recommendedName>
</protein>
<dbReference type="EMBL" id="JBJXBP010000004">
    <property type="protein sequence ID" value="KAL3834718.1"/>
    <property type="molecule type" value="Genomic_DNA"/>
</dbReference>
<proteinExistence type="predicted"/>
<evidence type="ECO:0000313" key="3">
    <source>
        <dbReference type="Proteomes" id="UP001634393"/>
    </source>
</evidence>
<keyword evidence="3" id="KW-1185">Reference proteome</keyword>
<organism evidence="2 3">
    <name type="scientific">Penstemon smallii</name>
    <dbReference type="NCBI Taxonomy" id="265156"/>
    <lineage>
        <taxon>Eukaryota</taxon>
        <taxon>Viridiplantae</taxon>
        <taxon>Streptophyta</taxon>
        <taxon>Embryophyta</taxon>
        <taxon>Tracheophyta</taxon>
        <taxon>Spermatophyta</taxon>
        <taxon>Magnoliopsida</taxon>
        <taxon>eudicotyledons</taxon>
        <taxon>Gunneridae</taxon>
        <taxon>Pentapetalae</taxon>
        <taxon>asterids</taxon>
        <taxon>lamiids</taxon>
        <taxon>Lamiales</taxon>
        <taxon>Plantaginaceae</taxon>
        <taxon>Cheloneae</taxon>
        <taxon>Penstemon</taxon>
    </lineage>
</organism>
<evidence type="ECO:0000259" key="1">
    <source>
        <dbReference type="PROSITE" id="PS50280"/>
    </source>
</evidence>
<dbReference type="InterPro" id="IPR011990">
    <property type="entry name" value="TPR-like_helical_dom_sf"/>
</dbReference>
<dbReference type="PANTHER" id="PTHR47337">
    <property type="entry name" value="TETRATRICOPEPTIDE REPEAT (TPR)-LIKE SUPERFAMILY PROTEIN"/>
    <property type="match status" value="1"/>
</dbReference>
<dbReference type="PROSITE" id="PS50280">
    <property type="entry name" value="SET"/>
    <property type="match status" value="1"/>
</dbReference>
<gene>
    <name evidence="2" type="ORF">ACJIZ3_009454</name>
</gene>
<reference evidence="2 3" key="1">
    <citation type="submission" date="2024-12" db="EMBL/GenBank/DDBJ databases">
        <title>The unique morphological basis and parallel evolutionary history of personate flowers in Penstemon.</title>
        <authorList>
            <person name="Depatie T.H."/>
            <person name="Wessinger C.A."/>
        </authorList>
    </citation>
    <scope>NUCLEOTIDE SEQUENCE [LARGE SCALE GENOMIC DNA]</scope>
    <source>
        <strain evidence="2">WTNN_2</strain>
        <tissue evidence="2">Leaf</tissue>
    </source>
</reference>
<comment type="caution">
    <text evidence="2">The sequence shown here is derived from an EMBL/GenBank/DDBJ whole genome shotgun (WGS) entry which is preliminary data.</text>
</comment>
<name>A0ABD3TEB1_9LAMI</name>
<dbReference type="Gene3D" id="1.25.40.10">
    <property type="entry name" value="Tetratricopeptide repeat domain"/>
    <property type="match status" value="1"/>
</dbReference>
<dbReference type="InterPro" id="IPR046341">
    <property type="entry name" value="SET_dom_sf"/>
</dbReference>
<dbReference type="InterPro" id="IPR001214">
    <property type="entry name" value="SET_dom"/>
</dbReference>
<sequence length="583" mass="65944">MEKLKSVIPETLKQKISESTPDDLLSTCSSLLHLFQNLPLFHQMVRDLTDPEMALCRKNKEAAFEAKANGNECFSKGDYPRALRFYSQTGFVLALRIAPADVEDMKKSLIATLYVNRASSLHAWFRRGKANASLENYRDAISDLNVSIKMETSLSGKRQIQSELSMIVDRSGEKINALEKPDDHISDELLQTKLQCVSTPTKGRGMTSYNDIPQGSLIHKEDPYAAIILKQFRETYCHFCFNELPEDTVPCVSCSIPLYCSVKCQVQAGGRGFSDSVNTYGYQGHLSDDIEDYIRNVISLGSCTLNSEHIAEHRHECCGMHWPAVLPSDVVLAGRILVKYIQQQNDVVDPNFHGILIIILLSQIRVNSMAIVRLKFSDARQHLDYDVTSSVEQVRVAQAVYSRGSLFNHSCQPNVHAYFVSRTLFIQATEYITAGSQLELSYGPQVGQWDCRERREILEDRYSFICQCRCCAQLNLSDLVINAYRCTAPNCFGVVLDSCVAKYENEKLKYFKGQNSMQDYMLNDDEIRKVASHVFEQTGNNIHFETGRCLSCGSYCDLQASQKVITEAGFCVKRYCQFQFIPN</sequence>
<dbReference type="PANTHER" id="PTHR47337:SF1">
    <property type="entry name" value="TETRATRICOPEPTIDE REPEAT (TPR)-LIKE SUPERFAMILY PROTEIN"/>
    <property type="match status" value="1"/>
</dbReference>
<dbReference type="SUPFAM" id="SSF82199">
    <property type="entry name" value="SET domain"/>
    <property type="match status" value="1"/>
</dbReference>
<dbReference type="Proteomes" id="UP001634393">
    <property type="component" value="Unassembled WGS sequence"/>
</dbReference>
<dbReference type="Pfam" id="PF00856">
    <property type="entry name" value="SET"/>
    <property type="match status" value="1"/>
</dbReference>